<keyword evidence="5" id="KW-1185">Reference proteome</keyword>
<dbReference type="SUPFAM" id="SSF54928">
    <property type="entry name" value="RNA-binding domain, RBD"/>
    <property type="match status" value="2"/>
</dbReference>
<dbReference type="InParanoid" id="Q6BRI7"/>
<dbReference type="GO" id="GO:1990904">
    <property type="term" value="C:ribonucleoprotein complex"/>
    <property type="evidence" value="ECO:0007669"/>
    <property type="project" value="TreeGrafter"/>
</dbReference>
<dbReference type="eggNOG" id="ENOG502SGJV">
    <property type="taxonomic scope" value="Eukaryota"/>
</dbReference>
<dbReference type="InterPro" id="IPR050374">
    <property type="entry name" value="RRT5_SRSF_SR"/>
</dbReference>
<feature type="compositionally biased region" description="Polar residues" evidence="2">
    <location>
        <begin position="493"/>
        <end position="514"/>
    </location>
</feature>
<evidence type="ECO:0000259" key="3">
    <source>
        <dbReference type="SMART" id="SM00360"/>
    </source>
</evidence>
<dbReference type="PANTHER" id="PTHR23003">
    <property type="entry name" value="RNA RECOGNITION MOTIF RRM DOMAIN CONTAINING PROTEIN"/>
    <property type="match status" value="1"/>
</dbReference>
<dbReference type="GO" id="GO:0005634">
    <property type="term" value="C:nucleus"/>
    <property type="evidence" value="ECO:0007669"/>
    <property type="project" value="TreeGrafter"/>
</dbReference>
<dbReference type="EMBL" id="CR382136">
    <property type="protein sequence ID" value="CAG87354.2"/>
    <property type="molecule type" value="Genomic_DNA"/>
</dbReference>
<feature type="domain" description="RRM" evidence="3">
    <location>
        <begin position="260"/>
        <end position="393"/>
    </location>
</feature>
<dbReference type="InterPro" id="IPR012677">
    <property type="entry name" value="Nucleotide-bd_a/b_plait_sf"/>
</dbReference>
<sequence>MSSNDGENSSNISNTEYNKNANPFYPSSYNYSYFVRFSNLPLDVNESHLRNLLDSIIMSNFDDNSPQLNQYKIVQFDNNNVHNDNQKCFAIIEISHWDFGVRLIEIMNGYEWLSKQLEAKIVPNDTYDNSSYASSDRNNSYYNGYYSNYAFTPVAPMNYNYMPSPQHSAQMYQAQHQNSYPNSYISRRSSKSSESRRNSRNSTSSSKPLPSFITNLVNENANDSDGSKSDVTNDGNLPSSSEFIVVKNDEGQSIKVNPCRLFIGNIPFSSTWTTLKNFLVSKCHEIEPKNNIQILRVEIPMQSLTSQYNSNTTPNSGLNVNLNKLNNYQFLSSFISGNVDHSIGGRMDDPNTQPPRGLSRGFAIVTTGNKESSDKLIEYFDNVEFESRSLTVRYDKFPDFNNYILQQLNTDNNRGNFKEPSISSLAFERNSFQQKIYYGNTGYPSMVNSYLPYPVYYNNPMYYPAMNYPGPMPSHPQYPPSGPNHHPPQPSNYTSSPLNGYRHIQSQNWPPSNASRHDIPRNKIHSSPPNESTRTSRKGVDTPQLSDDEKARELVNSFRSLGLSSN</sequence>
<dbReference type="RefSeq" id="XP_459183.2">
    <property type="nucleotide sequence ID" value="XM_459183.1"/>
</dbReference>
<evidence type="ECO:0000313" key="4">
    <source>
        <dbReference type="EMBL" id="CAG87354.2"/>
    </source>
</evidence>
<dbReference type="OMA" id="CHEIEPK"/>
<feature type="compositionally biased region" description="Pro residues" evidence="2">
    <location>
        <begin position="476"/>
        <end position="490"/>
    </location>
</feature>
<evidence type="ECO:0000313" key="5">
    <source>
        <dbReference type="Proteomes" id="UP000000599"/>
    </source>
</evidence>
<dbReference type="InterPro" id="IPR035979">
    <property type="entry name" value="RBD_domain_sf"/>
</dbReference>
<dbReference type="GO" id="GO:0005737">
    <property type="term" value="C:cytoplasm"/>
    <property type="evidence" value="ECO:0007669"/>
    <property type="project" value="TreeGrafter"/>
</dbReference>
<name>Q6BRI7_DEBHA</name>
<dbReference type="SMART" id="SM00360">
    <property type="entry name" value="RRM"/>
    <property type="match status" value="1"/>
</dbReference>
<feature type="region of interest" description="Disordered" evidence="2">
    <location>
        <begin position="476"/>
        <end position="552"/>
    </location>
</feature>
<dbReference type="AlphaFoldDB" id="Q6BRI7"/>
<dbReference type="PANTHER" id="PTHR23003:SF3">
    <property type="entry name" value="FI21236P1-RELATED"/>
    <property type="match status" value="1"/>
</dbReference>
<gene>
    <name evidence="4" type="ordered locus">DEHA2D16060g</name>
</gene>
<reference evidence="4 5" key="1">
    <citation type="journal article" date="2004" name="Nature">
        <title>Genome evolution in yeasts.</title>
        <authorList>
            <consortium name="Genolevures"/>
            <person name="Dujon B."/>
            <person name="Sherman D."/>
            <person name="Fischer G."/>
            <person name="Durrens P."/>
            <person name="Casaregola S."/>
            <person name="Lafontaine I."/>
            <person name="de Montigny J."/>
            <person name="Marck C."/>
            <person name="Neuveglise C."/>
            <person name="Talla E."/>
            <person name="Goffard N."/>
            <person name="Frangeul L."/>
            <person name="Aigle M."/>
            <person name="Anthouard V."/>
            <person name="Babour A."/>
            <person name="Barbe V."/>
            <person name="Barnay S."/>
            <person name="Blanchin S."/>
            <person name="Beckerich J.M."/>
            <person name="Beyne E."/>
            <person name="Bleykasten C."/>
            <person name="Boisrame A."/>
            <person name="Boyer J."/>
            <person name="Cattolico L."/>
            <person name="Confanioleri F."/>
            <person name="de Daruvar A."/>
            <person name="Despons L."/>
            <person name="Fabre E."/>
            <person name="Fairhead C."/>
            <person name="Ferry-Dumazet H."/>
            <person name="Groppi A."/>
            <person name="Hantraye F."/>
            <person name="Hennequin C."/>
            <person name="Jauniaux N."/>
            <person name="Joyet P."/>
            <person name="Kachouri R."/>
            <person name="Kerrest A."/>
            <person name="Koszul R."/>
            <person name="Lemaire M."/>
            <person name="Lesur I."/>
            <person name="Ma L."/>
            <person name="Muller H."/>
            <person name="Nicaud J.M."/>
            <person name="Nikolski M."/>
            <person name="Oztas S."/>
            <person name="Ozier-Kalogeropoulos O."/>
            <person name="Pellenz S."/>
            <person name="Potier S."/>
            <person name="Richard G.F."/>
            <person name="Straub M.L."/>
            <person name="Suleau A."/>
            <person name="Swennene D."/>
            <person name="Tekaia F."/>
            <person name="Wesolowski-Louvel M."/>
            <person name="Westhof E."/>
            <person name="Wirth B."/>
            <person name="Zeniou-Meyer M."/>
            <person name="Zivanovic I."/>
            <person name="Bolotin-Fukuhara M."/>
            <person name="Thierry A."/>
            <person name="Bouchier C."/>
            <person name="Caudron B."/>
            <person name="Scarpelli C."/>
            <person name="Gaillardin C."/>
            <person name="Weissenbach J."/>
            <person name="Wincker P."/>
            <person name="Souciet J.L."/>
        </authorList>
    </citation>
    <scope>NUCLEOTIDE SEQUENCE [LARGE SCALE GENOMIC DNA]</scope>
    <source>
        <strain evidence="5">ATCC 36239 / CBS 767 / BCRC 21394 / JCM 1990 / NBRC 0083 / IGC 2968</strain>
    </source>
</reference>
<dbReference type="GO" id="GO:0071028">
    <property type="term" value="P:nuclear mRNA surveillance"/>
    <property type="evidence" value="ECO:0007669"/>
    <property type="project" value="TreeGrafter"/>
</dbReference>
<dbReference type="GeneID" id="2901730"/>
<feature type="region of interest" description="Disordered" evidence="2">
    <location>
        <begin position="168"/>
        <end position="212"/>
    </location>
</feature>
<dbReference type="STRING" id="284592.Q6BRI7"/>
<dbReference type="GO" id="GO:0003729">
    <property type="term" value="F:mRNA binding"/>
    <property type="evidence" value="ECO:0007669"/>
    <property type="project" value="TreeGrafter"/>
</dbReference>
<evidence type="ECO:0000256" key="1">
    <source>
        <dbReference type="ARBA" id="ARBA00022884"/>
    </source>
</evidence>
<dbReference type="Proteomes" id="UP000000599">
    <property type="component" value="Chromosome D"/>
</dbReference>
<dbReference type="OrthoDB" id="1099063at2759"/>
<organism evidence="4 5">
    <name type="scientific">Debaryomyces hansenii (strain ATCC 36239 / CBS 767 / BCRC 21394 / JCM 1990 / NBRC 0083 / IGC 2968)</name>
    <name type="common">Yeast</name>
    <name type="synonym">Torulaspora hansenii</name>
    <dbReference type="NCBI Taxonomy" id="284592"/>
    <lineage>
        <taxon>Eukaryota</taxon>
        <taxon>Fungi</taxon>
        <taxon>Dikarya</taxon>
        <taxon>Ascomycota</taxon>
        <taxon>Saccharomycotina</taxon>
        <taxon>Pichiomycetes</taxon>
        <taxon>Debaryomycetaceae</taxon>
        <taxon>Debaryomyces</taxon>
    </lineage>
</organism>
<feature type="compositionally biased region" description="Polar residues" evidence="2">
    <location>
        <begin position="168"/>
        <end position="181"/>
    </location>
</feature>
<dbReference type="Gene3D" id="3.30.70.330">
    <property type="match status" value="1"/>
</dbReference>
<accession>Q6BRI7</accession>
<protein>
    <submittedName>
        <fullName evidence="4">DEHA2D16060p</fullName>
    </submittedName>
</protein>
<keyword evidence="1" id="KW-0694">RNA-binding</keyword>
<dbReference type="KEGG" id="dha:DEHA2D16060g"/>
<proteinExistence type="predicted"/>
<evidence type="ECO:0000256" key="2">
    <source>
        <dbReference type="SAM" id="MobiDB-lite"/>
    </source>
</evidence>
<dbReference type="VEuPathDB" id="FungiDB:DEHA2D16060g"/>
<dbReference type="InterPro" id="IPR000504">
    <property type="entry name" value="RRM_dom"/>
</dbReference>
<dbReference type="HOGENOM" id="CLU_492569_0_0_1"/>
<dbReference type="GO" id="GO:0016973">
    <property type="term" value="P:poly(A)+ mRNA export from nucleus"/>
    <property type="evidence" value="ECO:0007669"/>
    <property type="project" value="TreeGrafter"/>
</dbReference>